<keyword evidence="2 4" id="KW-0067">ATP-binding</keyword>
<keyword evidence="8" id="KW-1185">Reference proteome</keyword>
<protein>
    <submittedName>
        <fullName evidence="7">RNase adapter RapZ</fullName>
    </submittedName>
</protein>
<dbReference type="PANTHER" id="PTHR30448">
    <property type="entry name" value="RNASE ADAPTER PROTEIN RAPZ"/>
    <property type="match status" value="1"/>
</dbReference>
<evidence type="ECO:0000256" key="2">
    <source>
        <dbReference type="ARBA" id="ARBA00022840"/>
    </source>
</evidence>
<organism evidence="7 8">
    <name type="scientific">Micromonospora echinofusca</name>
    <dbReference type="NCBI Taxonomy" id="47858"/>
    <lineage>
        <taxon>Bacteria</taxon>
        <taxon>Bacillati</taxon>
        <taxon>Actinomycetota</taxon>
        <taxon>Actinomycetes</taxon>
        <taxon>Micromonosporales</taxon>
        <taxon>Micromonosporaceae</taxon>
        <taxon>Micromonospora</taxon>
    </lineage>
</organism>
<feature type="domain" description="RapZ C-terminal" evidence="6">
    <location>
        <begin position="183"/>
        <end position="301"/>
    </location>
</feature>
<dbReference type="EMBL" id="WVUH01000144">
    <property type="protein sequence ID" value="MBO4207767.1"/>
    <property type="molecule type" value="Genomic_DNA"/>
</dbReference>
<sequence>MSHDSGPETTTSTLTAAPADTTLVVVTGLSGGGRSTVARALENVGFYVVDNLPQALMIEMAELAFAAGGAARRTAMVLDVRSRAFSTDLAGAIRALKERGFQPRVVFVDADDDVLIRRFESVRRSHPLQGDGRLADGIAVERGLLEEARDQADVIIDTSHLNVNQLRRRIEELFGGEDARQLRVTVLSFGFKYGLPPDADFVLDARFLPNPYWVPELREHTGRDEAVSTYVLGQDGAETFVETYAQLINETTPGFEREGKRYLTVAVGCTGGKHRSVAIAEELAARLRRSRLAANAQHRDLGRE</sequence>
<dbReference type="RefSeq" id="WP_208814683.1">
    <property type="nucleotide sequence ID" value="NZ_WVUH01000144.1"/>
</dbReference>
<feature type="binding site" evidence="4">
    <location>
        <begin position="79"/>
        <end position="82"/>
    </location>
    <ligand>
        <name>GTP</name>
        <dbReference type="ChEBI" id="CHEBI:37565"/>
    </ligand>
</feature>
<dbReference type="NCBIfam" id="NF003828">
    <property type="entry name" value="PRK05416.1"/>
    <property type="match status" value="1"/>
</dbReference>
<dbReference type="InterPro" id="IPR053931">
    <property type="entry name" value="RapZ_C"/>
</dbReference>
<reference evidence="7 8" key="1">
    <citation type="submission" date="2019-12" db="EMBL/GenBank/DDBJ databases">
        <title>Whole genome sequencing of endophytic Actinobacterium Micromonospora sp. MPMI6T.</title>
        <authorList>
            <person name="Evv R."/>
            <person name="Podile A.R."/>
        </authorList>
    </citation>
    <scope>NUCLEOTIDE SEQUENCE [LARGE SCALE GENOMIC DNA]</scope>
    <source>
        <strain evidence="7 8">MPMI6</strain>
    </source>
</reference>
<evidence type="ECO:0000256" key="4">
    <source>
        <dbReference type="HAMAP-Rule" id="MF_00636"/>
    </source>
</evidence>
<dbReference type="Gene3D" id="3.40.50.300">
    <property type="entry name" value="P-loop containing nucleotide triphosphate hydrolases"/>
    <property type="match status" value="1"/>
</dbReference>
<dbReference type="Pfam" id="PF22740">
    <property type="entry name" value="PapZ_C"/>
    <property type="match status" value="1"/>
</dbReference>
<feature type="domain" description="RapZ-like N-terminal" evidence="5">
    <location>
        <begin position="22"/>
        <end position="177"/>
    </location>
</feature>
<gene>
    <name evidence="7" type="primary">rapZ</name>
    <name evidence="7" type="ORF">GSF22_17405</name>
</gene>
<accession>A0ABS3VT99</accession>
<dbReference type="SUPFAM" id="SSF52540">
    <property type="entry name" value="P-loop containing nucleoside triphosphate hydrolases"/>
    <property type="match status" value="1"/>
</dbReference>
<dbReference type="PIRSF" id="PIRSF005052">
    <property type="entry name" value="P-loopkin"/>
    <property type="match status" value="1"/>
</dbReference>
<evidence type="ECO:0000313" key="7">
    <source>
        <dbReference type="EMBL" id="MBO4207767.1"/>
    </source>
</evidence>
<evidence type="ECO:0000256" key="3">
    <source>
        <dbReference type="ARBA" id="ARBA00023134"/>
    </source>
</evidence>
<dbReference type="InterPro" id="IPR027417">
    <property type="entry name" value="P-loop_NTPase"/>
</dbReference>
<keyword evidence="3 4" id="KW-0342">GTP-binding</keyword>
<name>A0ABS3VT99_MICEH</name>
<proteinExistence type="inferred from homology"/>
<dbReference type="HAMAP" id="MF_00636">
    <property type="entry name" value="RapZ_like"/>
    <property type="match status" value="1"/>
</dbReference>
<dbReference type="Pfam" id="PF03668">
    <property type="entry name" value="RapZ-like_N"/>
    <property type="match status" value="1"/>
</dbReference>
<dbReference type="PANTHER" id="PTHR30448:SF0">
    <property type="entry name" value="RNASE ADAPTER PROTEIN RAPZ"/>
    <property type="match status" value="1"/>
</dbReference>
<dbReference type="Proteomes" id="UP000823521">
    <property type="component" value="Unassembled WGS sequence"/>
</dbReference>
<comment type="caution">
    <text evidence="7">The sequence shown here is derived from an EMBL/GenBank/DDBJ whole genome shotgun (WGS) entry which is preliminary data.</text>
</comment>
<evidence type="ECO:0000259" key="6">
    <source>
        <dbReference type="Pfam" id="PF22740"/>
    </source>
</evidence>
<evidence type="ECO:0000259" key="5">
    <source>
        <dbReference type="Pfam" id="PF03668"/>
    </source>
</evidence>
<evidence type="ECO:0000256" key="1">
    <source>
        <dbReference type="ARBA" id="ARBA00022741"/>
    </source>
</evidence>
<feature type="binding site" evidence="4">
    <location>
        <begin position="28"/>
        <end position="35"/>
    </location>
    <ligand>
        <name>ATP</name>
        <dbReference type="ChEBI" id="CHEBI:30616"/>
    </ligand>
</feature>
<dbReference type="InterPro" id="IPR005337">
    <property type="entry name" value="RapZ-like"/>
</dbReference>
<keyword evidence="1 4" id="KW-0547">Nucleotide-binding</keyword>
<evidence type="ECO:0000313" key="8">
    <source>
        <dbReference type="Proteomes" id="UP000823521"/>
    </source>
</evidence>
<dbReference type="InterPro" id="IPR053930">
    <property type="entry name" value="RapZ-like_N"/>
</dbReference>